<dbReference type="InterPro" id="IPR056884">
    <property type="entry name" value="NPHP3-like_N"/>
</dbReference>
<evidence type="ECO:0000256" key="1">
    <source>
        <dbReference type="ARBA" id="ARBA00022737"/>
    </source>
</evidence>
<sequence length="631" mass="70771">MSFGFSIGDLVTLIDLANKIRKQFVGAPSQLQKISDEVRGLSIVLQDVEVVSAQCDLTKRQKVNLEEITANCHNVLLDLEKMLDKYADLHIRDAKLSCRMKRAWKRLEFEPDDIHQLRERLTSNVALLTSYMGQISSQETIAVRKGIELLSLHQNDHNQHTILEWLTPVDYAAQQSDFIARRQAGTGQWLLDSPEFQEWLDAEKQTLFCDGMPGAGKTMLTSIVVDELTYRFRDNRTVGIAYLYCNFRRTQEQKSATQVNLFATSRSIPEIVEKFREATRLEIRASPEDVRKYVDGSIYQLPSFVGRNPELKEEVITAIIKAVDGMFLLAKLHLDALIGKRSPKALRTALAKLPSGSDAYDHAYQNAMERIQGQVAAQVELAKHVLFWITCALRPLTTVELQHALAVEVGEQELDKENLPDLEDMVSSCAGLVTVEEQSDIIRLVHYTTQEYFKRTQDHWFPNAETAITENDNGVTAFWLAVIGNHEAIAKLLLHESPLDVAPQPLFPVVKRNLFGMVKLLLDSGKVNPDVTDTCGRAPLFYAAMKGYHAIAKLLLDTYNASADPKCNFGRTPLSIAAEKGHQTIINLLLATDKVDVDSRDNAKRTPLWYAAQEGHEALCGISVPPLSSGF</sequence>
<dbReference type="PROSITE" id="PS50088">
    <property type="entry name" value="ANK_REPEAT"/>
    <property type="match status" value="1"/>
</dbReference>
<dbReference type="EMBL" id="JANBVN010000036">
    <property type="protein sequence ID" value="KAJ9158412.1"/>
    <property type="molecule type" value="Genomic_DNA"/>
</dbReference>
<dbReference type="Gene3D" id="1.25.40.20">
    <property type="entry name" value="Ankyrin repeat-containing domain"/>
    <property type="match status" value="1"/>
</dbReference>
<dbReference type="SMART" id="SM00248">
    <property type="entry name" value="ANK"/>
    <property type="match status" value="3"/>
</dbReference>
<protein>
    <submittedName>
        <fullName evidence="5">Ankyrin</fullName>
    </submittedName>
</protein>
<proteinExistence type="predicted"/>
<feature type="domain" description="GPI inositol-deacylase winged helix" evidence="3">
    <location>
        <begin position="379"/>
        <end position="454"/>
    </location>
</feature>
<feature type="repeat" description="ANK" evidence="2">
    <location>
        <begin position="569"/>
        <end position="602"/>
    </location>
</feature>
<evidence type="ECO:0000259" key="3">
    <source>
        <dbReference type="Pfam" id="PF22939"/>
    </source>
</evidence>
<accession>A0AA38SH12</accession>
<gene>
    <name evidence="5" type="ORF">NKR19_g3323</name>
</gene>
<keyword evidence="1" id="KW-0677">Repeat</keyword>
<dbReference type="AlphaFoldDB" id="A0AA38SH12"/>
<dbReference type="PANTHER" id="PTHR10039">
    <property type="entry name" value="AMELOGENIN"/>
    <property type="match status" value="1"/>
</dbReference>
<evidence type="ECO:0000259" key="4">
    <source>
        <dbReference type="Pfam" id="PF24883"/>
    </source>
</evidence>
<dbReference type="Proteomes" id="UP001174691">
    <property type="component" value="Unassembled WGS sequence"/>
</dbReference>
<dbReference type="Pfam" id="PF22939">
    <property type="entry name" value="WHD_GPIID"/>
    <property type="match status" value="1"/>
</dbReference>
<name>A0AA38SH12_9PEZI</name>
<dbReference type="InterPro" id="IPR054471">
    <property type="entry name" value="GPIID_WHD"/>
</dbReference>
<feature type="domain" description="Nephrocystin 3-like N-terminal" evidence="4">
    <location>
        <begin position="185"/>
        <end position="280"/>
    </location>
</feature>
<dbReference type="InterPro" id="IPR036770">
    <property type="entry name" value="Ankyrin_rpt-contain_sf"/>
</dbReference>
<dbReference type="SUPFAM" id="SSF48403">
    <property type="entry name" value="Ankyrin repeat"/>
    <property type="match status" value="1"/>
</dbReference>
<dbReference type="InterPro" id="IPR002110">
    <property type="entry name" value="Ankyrin_rpt"/>
</dbReference>
<evidence type="ECO:0000256" key="2">
    <source>
        <dbReference type="PROSITE-ProRule" id="PRU00023"/>
    </source>
</evidence>
<dbReference type="Pfam" id="PF24883">
    <property type="entry name" value="NPHP3_N"/>
    <property type="match status" value="1"/>
</dbReference>
<dbReference type="Gene3D" id="3.40.50.300">
    <property type="entry name" value="P-loop containing nucleotide triphosphate hydrolases"/>
    <property type="match status" value="1"/>
</dbReference>
<dbReference type="PROSITE" id="PS50297">
    <property type="entry name" value="ANK_REP_REGION"/>
    <property type="match status" value="1"/>
</dbReference>
<keyword evidence="6" id="KW-1185">Reference proteome</keyword>
<evidence type="ECO:0000313" key="5">
    <source>
        <dbReference type="EMBL" id="KAJ9158412.1"/>
    </source>
</evidence>
<dbReference type="PANTHER" id="PTHR10039:SF15">
    <property type="entry name" value="NACHT DOMAIN-CONTAINING PROTEIN"/>
    <property type="match status" value="1"/>
</dbReference>
<reference evidence="5" key="1">
    <citation type="submission" date="2022-07" db="EMBL/GenBank/DDBJ databases">
        <title>Fungi with potential for degradation of polypropylene.</title>
        <authorList>
            <person name="Gostincar C."/>
        </authorList>
    </citation>
    <scope>NUCLEOTIDE SEQUENCE</scope>
    <source>
        <strain evidence="5">EXF-13287</strain>
    </source>
</reference>
<dbReference type="Pfam" id="PF12796">
    <property type="entry name" value="Ank_2"/>
    <property type="match status" value="1"/>
</dbReference>
<organism evidence="5 6">
    <name type="scientific">Coniochaeta hoffmannii</name>
    <dbReference type="NCBI Taxonomy" id="91930"/>
    <lineage>
        <taxon>Eukaryota</taxon>
        <taxon>Fungi</taxon>
        <taxon>Dikarya</taxon>
        <taxon>Ascomycota</taxon>
        <taxon>Pezizomycotina</taxon>
        <taxon>Sordariomycetes</taxon>
        <taxon>Sordariomycetidae</taxon>
        <taxon>Coniochaetales</taxon>
        <taxon>Coniochaetaceae</taxon>
        <taxon>Coniochaeta</taxon>
    </lineage>
</organism>
<evidence type="ECO:0000313" key="6">
    <source>
        <dbReference type="Proteomes" id="UP001174691"/>
    </source>
</evidence>
<keyword evidence="2" id="KW-0040">ANK repeat</keyword>
<comment type="caution">
    <text evidence="5">The sequence shown here is derived from an EMBL/GenBank/DDBJ whole genome shotgun (WGS) entry which is preliminary data.</text>
</comment>
<dbReference type="InterPro" id="IPR027417">
    <property type="entry name" value="P-loop_NTPase"/>
</dbReference>